<dbReference type="NCBIfam" id="NF009967">
    <property type="entry name" value="PRK13430.1"/>
    <property type="match status" value="1"/>
</dbReference>
<name>A0A8J3K2E2_9ACTN</name>
<dbReference type="RefSeq" id="WP_120318340.1">
    <property type="nucleotide sequence ID" value="NZ_BAAALB010000036.1"/>
</dbReference>
<evidence type="ECO:0000256" key="4">
    <source>
        <dbReference type="ARBA" id="ARBA00023065"/>
    </source>
</evidence>
<dbReference type="AlphaFoldDB" id="A0A8J3K2E2"/>
<sequence>MQAASRESYAAARAALEASTGGAGAAATAVTAQELLSFADLLAREPRLRRALSDPSRPGEERGELAAGLLAGKVGQGTVDLVKVLASGRWSAASELLEAAERLGVDALLASAELAGDLNEVEDELFRFGQIVDGDPQLAATIGEFVVPVARRAELVRGLLQGKAKPVTVTLAELAVRGFGGRTFGNGITRLVELAAERREAQVAYVTVAESLTEAEEARLASSLSAIYGRQVSVKVTVDPAVLGGLRVQVGSDLYDGTIARRLAAVRNALAGK</sequence>
<reference evidence="9 10" key="1">
    <citation type="submission" date="2021-01" db="EMBL/GenBank/DDBJ databases">
        <title>Whole genome shotgun sequence of Catellatospora chokoriensis NBRC 107358.</title>
        <authorList>
            <person name="Komaki H."/>
            <person name="Tamura T."/>
        </authorList>
    </citation>
    <scope>NUCLEOTIDE SEQUENCE [LARGE SCALE GENOMIC DNA]</scope>
    <source>
        <strain evidence="9 10">NBRC 107358</strain>
    </source>
</reference>
<dbReference type="HAMAP" id="MF_01416">
    <property type="entry name" value="ATP_synth_delta_bact"/>
    <property type="match status" value="1"/>
</dbReference>
<dbReference type="InterPro" id="IPR020781">
    <property type="entry name" value="ATPase_OSCP/d_CS"/>
</dbReference>
<keyword evidence="10" id="KW-1185">Reference proteome</keyword>
<evidence type="ECO:0000256" key="3">
    <source>
        <dbReference type="ARBA" id="ARBA00022781"/>
    </source>
</evidence>
<comment type="similarity">
    <text evidence="8">Belongs to the ATPase delta chain family.</text>
</comment>
<keyword evidence="5 8" id="KW-0472">Membrane</keyword>
<comment type="function">
    <text evidence="8">This protein is part of the stalk that links CF(0) to CF(1). It either transmits conformational changes from CF(0) to CF(1) or is implicated in proton conduction.</text>
</comment>
<dbReference type="GO" id="GO:0005886">
    <property type="term" value="C:plasma membrane"/>
    <property type="evidence" value="ECO:0007669"/>
    <property type="project" value="UniProtKB-SubCell"/>
</dbReference>
<evidence type="ECO:0000256" key="7">
    <source>
        <dbReference type="ARBA" id="ARBA00023310"/>
    </source>
</evidence>
<dbReference type="InterPro" id="IPR000711">
    <property type="entry name" value="ATPase_OSCP/dsu"/>
</dbReference>
<comment type="caution">
    <text evidence="9">The sequence shown here is derived from an EMBL/GenBank/DDBJ whole genome shotgun (WGS) entry which is preliminary data.</text>
</comment>
<gene>
    <name evidence="8 9" type="primary">atpH</name>
    <name evidence="9" type="ORF">Cch02nite_07080</name>
</gene>
<dbReference type="GO" id="GO:0045259">
    <property type="term" value="C:proton-transporting ATP synthase complex"/>
    <property type="evidence" value="ECO:0007669"/>
    <property type="project" value="UniProtKB-KW"/>
</dbReference>
<keyword evidence="6 8" id="KW-0139">CF(1)</keyword>
<dbReference type="PROSITE" id="PS00389">
    <property type="entry name" value="ATPASE_DELTA"/>
    <property type="match status" value="1"/>
</dbReference>
<comment type="subcellular location">
    <subcellularLocation>
        <location evidence="8">Cell membrane</location>
        <topology evidence="8">Peripheral membrane protein</topology>
    </subcellularLocation>
    <subcellularLocation>
        <location evidence="1">Membrane</location>
    </subcellularLocation>
</comment>
<dbReference type="Proteomes" id="UP000619293">
    <property type="component" value="Unassembled WGS sequence"/>
</dbReference>
<accession>A0A8J3K2E2</accession>
<evidence type="ECO:0000256" key="5">
    <source>
        <dbReference type="ARBA" id="ARBA00023136"/>
    </source>
</evidence>
<dbReference type="GO" id="GO:0046933">
    <property type="term" value="F:proton-transporting ATP synthase activity, rotational mechanism"/>
    <property type="evidence" value="ECO:0007669"/>
    <property type="project" value="UniProtKB-UniRule"/>
</dbReference>
<comment type="function">
    <text evidence="8">F(1)F(0) ATP synthase produces ATP from ADP in the presence of a proton or sodium gradient. F-type ATPases consist of two structural domains, F(1) containing the extramembraneous catalytic core and F(0) containing the membrane proton channel, linked together by a central stalk and a peripheral stalk. During catalysis, ATP synthesis in the catalytic domain of F(1) is coupled via a rotary mechanism of the central stalk subunits to proton translocation.</text>
</comment>
<dbReference type="Pfam" id="PF00213">
    <property type="entry name" value="OSCP"/>
    <property type="match status" value="1"/>
</dbReference>
<proteinExistence type="inferred from homology"/>
<organism evidence="9 10">
    <name type="scientific">Catellatospora chokoriensis</name>
    <dbReference type="NCBI Taxonomy" id="310353"/>
    <lineage>
        <taxon>Bacteria</taxon>
        <taxon>Bacillati</taxon>
        <taxon>Actinomycetota</taxon>
        <taxon>Actinomycetes</taxon>
        <taxon>Micromonosporales</taxon>
        <taxon>Micromonosporaceae</taxon>
        <taxon>Catellatospora</taxon>
    </lineage>
</organism>
<keyword evidence="8" id="KW-1003">Cell membrane</keyword>
<evidence type="ECO:0000313" key="10">
    <source>
        <dbReference type="Proteomes" id="UP000619293"/>
    </source>
</evidence>
<keyword evidence="4 8" id="KW-0406">Ion transport</keyword>
<evidence type="ECO:0000256" key="1">
    <source>
        <dbReference type="ARBA" id="ARBA00004370"/>
    </source>
</evidence>
<evidence type="ECO:0000256" key="8">
    <source>
        <dbReference type="HAMAP-Rule" id="MF_01416"/>
    </source>
</evidence>
<protein>
    <recommendedName>
        <fullName evidence="8">ATP synthase subunit delta</fullName>
    </recommendedName>
    <alternativeName>
        <fullName evidence="8">ATP synthase F(1) sector subunit delta</fullName>
    </alternativeName>
    <alternativeName>
        <fullName evidence="8">F-type ATPase subunit delta</fullName>
        <shortName evidence="8">F-ATPase subunit delta</shortName>
    </alternativeName>
</protein>
<keyword evidence="7 8" id="KW-0066">ATP synthesis</keyword>
<evidence type="ECO:0000256" key="6">
    <source>
        <dbReference type="ARBA" id="ARBA00023196"/>
    </source>
</evidence>
<dbReference type="PANTHER" id="PTHR11910">
    <property type="entry name" value="ATP SYNTHASE DELTA CHAIN"/>
    <property type="match status" value="1"/>
</dbReference>
<keyword evidence="2 8" id="KW-0813">Transport</keyword>
<evidence type="ECO:0000256" key="2">
    <source>
        <dbReference type="ARBA" id="ARBA00022448"/>
    </source>
</evidence>
<keyword evidence="3 8" id="KW-0375">Hydrogen ion transport</keyword>
<evidence type="ECO:0000313" key="9">
    <source>
        <dbReference type="EMBL" id="GIF87264.1"/>
    </source>
</evidence>
<dbReference type="EMBL" id="BONG01000003">
    <property type="protein sequence ID" value="GIF87264.1"/>
    <property type="molecule type" value="Genomic_DNA"/>
</dbReference>